<sequence length="152" mass="16422">MRLLTLFGACALVAVSAVVQADDISQADGQGQNAAQFKDQAFGPGSYPSMKELELRIRAYEAYAAKDGETKSEKKPTEVHAKVPGAIPKKEAPKAAVAPGEIPNGHFQAASHKKAHKAKKAKQHRKSAKGHQKSVEDEHEHHQKAQKFHGAQ</sequence>
<accession>A0A9P6KDY8</accession>
<protein>
    <submittedName>
        <fullName evidence="3">Uncharacterized protein</fullName>
    </submittedName>
</protein>
<gene>
    <name evidence="3" type="ORF">BGW38_001708</name>
</gene>
<keyword evidence="2" id="KW-0732">Signal</keyword>
<reference evidence="3" key="1">
    <citation type="journal article" date="2020" name="Fungal Divers.">
        <title>Resolving the Mortierellaceae phylogeny through synthesis of multi-gene phylogenetics and phylogenomics.</title>
        <authorList>
            <person name="Vandepol N."/>
            <person name="Liber J."/>
            <person name="Desiro A."/>
            <person name="Na H."/>
            <person name="Kennedy M."/>
            <person name="Barry K."/>
            <person name="Grigoriev I.V."/>
            <person name="Miller A.N."/>
            <person name="O'Donnell K."/>
            <person name="Stajich J.E."/>
            <person name="Bonito G."/>
        </authorList>
    </citation>
    <scope>NUCLEOTIDE SEQUENCE</scope>
    <source>
        <strain evidence="3">KOD1015</strain>
    </source>
</reference>
<feature type="non-terminal residue" evidence="3">
    <location>
        <position position="152"/>
    </location>
</feature>
<name>A0A9P6KDY8_9FUNG</name>
<feature type="compositionally biased region" description="Basic and acidic residues" evidence="1">
    <location>
        <begin position="66"/>
        <end position="81"/>
    </location>
</feature>
<comment type="caution">
    <text evidence="3">The sequence shown here is derived from an EMBL/GenBank/DDBJ whole genome shotgun (WGS) entry which is preliminary data.</text>
</comment>
<dbReference type="AlphaFoldDB" id="A0A9P6KDY8"/>
<feature type="region of interest" description="Disordered" evidence="1">
    <location>
        <begin position="66"/>
        <end position="152"/>
    </location>
</feature>
<evidence type="ECO:0000313" key="3">
    <source>
        <dbReference type="EMBL" id="KAF9581318.1"/>
    </source>
</evidence>
<feature type="signal peptide" evidence="2">
    <location>
        <begin position="1"/>
        <end position="21"/>
    </location>
</feature>
<evidence type="ECO:0000313" key="4">
    <source>
        <dbReference type="Proteomes" id="UP000780801"/>
    </source>
</evidence>
<feature type="compositionally biased region" description="Basic and acidic residues" evidence="1">
    <location>
        <begin position="133"/>
        <end position="143"/>
    </location>
</feature>
<evidence type="ECO:0000256" key="2">
    <source>
        <dbReference type="SAM" id="SignalP"/>
    </source>
</evidence>
<dbReference type="Proteomes" id="UP000780801">
    <property type="component" value="Unassembled WGS sequence"/>
</dbReference>
<feature type="region of interest" description="Disordered" evidence="1">
    <location>
        <begin position="29"/>
        <end position="48"/>
    </location>
</feature>
<dbReference type="OrthoDB" id="2449953at2759"/>
<organism evidence="3 4">
    <name type="scientific">Lunasporangiospora selenospora</name>
    <dbReference type="NCBI Taxonomy" id="979761"/>
    <lineage>
        <taxon>Eukaryota</taxon>
        <taxon>Fungi</taxon>
        <taxon>Fungi incertae sedis</taxon>
        <taxon>Mucoromycota</taxon>
        <taxon>Mortierellomycotina</taxon>
        <taxon>Mortierellomycetes</taxon>
        <taxon>Mortierellales</taxon>
        <taxon>Mortierellaceae</taxon>
        <taxon>Lunasporangiospora</taxon>
    </lineage>
</organism>
<proteinExistence type="predicted"/>
<dbReference type="EMBL" id="JAABOA010001557">
    <property type="protein sequence ID" value="KAF9581318.1"/>
    <property type="molecule type" value="Genomic_DNA"/>
</dbReference>
<feature type="chain" id="PRO_5040274189" evidence="2">
    <location>
        <begin position="22"/>
        <end position="152"/>
    </location>
</feature>
<feature type="compositionally biased region" description="Basic residues" evidence="1">
    <location>
        <begin position="111"/>
        <end position="132"/>
    </location>
</feature>
<keyword evidence="4" id="KW-1185">Reference proteome</keyword>
<evidence type="ECO:0000256" key="1">
    <source>
        <dbReference type="SAM" id="MobiDB-lite"/>
    </source>
</evidence>